<protein>
    <submittedName>
        <fullName evidence="5">Fasciclin-like arabinogalactan protein 19</fullName>
    </submittedName>
</protein>
<feature type="chain" id="PRO_5041948311" evidence="3">
    <location>
        <begin position="23"/>
        <end position="392"/>
    </location>
</feature>
<dbReference type="PANTHER" id="PTHR33985:SF15">
    <property type="entry name" value="FASCICLIN-LIKE ARABINOGALACTAN PROTEIN 19"/>
    <property type="match status" value="1"/>
</dbReference>
<evidence type="ECO:0000256" key="2">
    <source>
        <dbReference type="SAM" id="MobiDB-lite"/>
    </source>
</evidence>
<accession>A0AAD7P9G6</accession>
<keyword evidence="3" id="KW-0732">Signal</keyword>
<comment type="similarity">
    <text evidence="1">Belongs to the fasciclin-like AGP family.</text>
</comment>
<feature type="signal peptide" evidence="3">
    <location>
        <begin position="1"/>
        <end position="22"/>
    </location>
</feature>
<evidence type="ECO:0000313" key="5">
    <source>
        <dbReference type="EMBL" id="KAJ7946665.1"/>
    </source>
</evidence>
<feature type="region of interest" description="Disordered" evidence="2">
    <location>
        <begin position="176"/>
        <end position="196"/>
    </location>
</feature>
<dbReference type="PANTHER" id="PTHR33985">
    <property type="entry name" value="OS02G0491300 PROTEIN-RELATED"/>
    <property type="match status" value="1"/>
</dbReference>
<feature type="compositionally biased region" description="Polar residues" evidence="2">
    <location>
        <begin position="235"/>
        <end position="259"/>
    </location>
</feature>
<evidence type="ECO:0000256" key="3">
    <source>
        <dbReference type="SAM" id="SignalP"/>
    </source>
</evidence>
<feature type="region of interest" description="Disordered" evidence="2">
    <location>
        <begin position="342"/>
        <end position="362"/>
    </location>
</feature>
<feature type="compositionally biased region" description="Basic and acidic residues" evidence="2">
    <location>
        <begin position="342"/>
        <end position="353"/>
    </location>
</feature>
<comment type="caution">
    <text evidence="5">The sequence shown here is derived from an EMBL/GenBank/DDBJ whole genome shotgun (WGS) entry which is preliminary data.</text>
</comment>
<dbReference type="AlphaFoldDB" id="A0AAD7P9G6"/>
<feature type="domain" description="FAS1" evidence="4">
    <location>
        <begin position="27"/>
        <end position="163"/>
    </location>
</feature>
<dbReference type="FunFam" id="2.30.180.10:FF:000046">
    <property type="entry name" value="Fasciclin-like arabinogalactan family protein"/>
    <property type="match status" value="1"/>
</dbReference>
<evidence type="ECO:0000256" key="1">
    <source>
        <dbReference type="ARBA" id="ARBA00007843"/>
    </source>
</evidence>
<dbReference type="SMART" id="SM00554">
    <property type="entry name" value="FAS1"/>
    <property type="match status" value="1"/>
</dbReference>
<dbReference type="Pfam" id="PF02469">
    <property type="entry name" value="Fasciclin"/>
    <property type="match status" value="1"/>
</dbReference>
<proteinExistence type="inferred from homology"/>
<dbReference type="PROSITE" id="PS50213">
    <property type="entry name" value="FAS1"/>
    <property type="match status" value="1"/>
</dbReference>
<gene>
    <name evidence="5" type="ORF">O6P43_031562</name>
</gene>
<evidence type="ECO:0000259" key="4">
    <source>
        <dbReference type="PROSITE" id="PS50213"/>
    </source>
</evidence>
<dbReference type="Proteomes" id="UP001163823">
    <property type="component" value="Chromosome 13"/>
</dbReference>
<feature type="region of interest" description="Disordered" evidence="2">
    <location>
        <begin position="209"/>
        <end position="259"/>
    </location>
</feature>
<dbReference type="KEGG" id="qsa:O6P43_031562"/>
<dbReference type="SUPFAM" id="SSF82153">
    <property type="entry name" value="FAS1 domain"/>
    <property type="match status" value="1"/>
</dbReference>
<sequence>MASNSILLLFVFLLSLSNSVNSISTREFDSMLEILRVRGYNLFCNAIVTSDLQFYLLSSSINNTHSFTFFAPTDSSLFALDMTQTAASYTNTLRYHVVPRRLSISDLRRLSFGYSLPTLLPSRRLHVTRNLETGAVAVGGVDIVFPGLYYGREAAVHGLDGILSLRSTLRVVTGSPPLDAQASSPSHHVRSSLRSRSLLHSTSRIIQPHPPVRKISPINHTVGAPTPGSTAVYGRSTSDSTEILDSSSQISTESPASTYTFSPEVSPVFLLKSDSPEIDHSTISSPPIEDYRAARPLKPEVRSPTKARVSLLETSYSDDEELEATVEPLGRVLKTVPPLMDEGARRELMENEPKQSGPLDDTSNCLIPQVLFPLDQVISRHSYSSPMQCATP</sequence>
<dbReference type="EMBL" id="JARAOO010000013">
    <property type="protein sequence ID" value="KAJ7946665.1"/>
    <property type="molecule type" value="Genomic_DNA"/>
</dbReference>
<keyword evidence="6" id="KW-1185">Reference proteome</keyword>
<dbReference type="InterPro" id="IPR036378">
    <property type="entry name" value="FAS1_dom_sf"/>
</dbReference>
<dbReference type="InterPro" id="IPR052806">
    <property type="entry name" value="Fasciclin-like_AGP"/>
</dbReference>
<dbReference type="Gene3D" id="2.30.180.10">
    <property type="entry name" value="FAS1 domain"/>
    <property type="match status" value="1"/>
</dbReference>
<organism evidence="5 6">
    <name type="scientific">Quillaja saponaria</name>
    <name type="common">Soap bark tree</name>
    <dbReference type="NCBI Taxonomy" id="32244"/>
    <lineage>
        <taxon>Eukaryota</taxon>
        <taxon>Viridiplantae</taxon>
        <taxon>Streptophyta</taxon>
        <taxon>Embryophyta</taxon>
        <taxon>Tracheophyta</taxon>
        <taxon>Spermatophyta</taxon>
        <taxon>Magnoliopsida</taxon>
        <taxon>eudicotyledons</taxon>
        <taxon>Gunneridae</taxon>
        <taxon>Pentapetalae</taxon>
        <taxon>rosids</taxon>
        <taxon>fabids</taxon>
        <taxon>Fabales</taxon>
        <taxon>Quillajaceae</taxon>
        <taxon>Quillaja</taxon>
    </lineage>
</organism>
<name>A0AAD7P9G6_QUISA</name>
<dbReference type="InterPro" id="IPR000782">
    <property type="entry name" value="FAS1_domain"/>
</dbReference>
<reference evidence="5" key="1">
    <citation type="journal article" date="2023" name="Science">
        <title>Elucidation of the pathway for biosynthesis of saponin adjuvants from the soapbark tree.</title>
        <authorList>
            <person name="Reed J."/>
            <person name="Orme A."/>
            <person name="El-Demerdash A."/>
            <person name="Owen C."/>
            <person name="Martin L.B.B."/>
            <person name="Misra R.C."/>
            <person name="Kikuchi S."/>
            <person name="Rejzek M."/>
            <person name="Martin A.C."/>
            <person name="Harkess A."/>
            <person name="Leebens-Mack J."/>
            <person name="Louveau T."/>
            <person name="Stephenson M.J."/>
            <person name="Osbourn A."/>
        </authorList>
    </citation>
    <scope>NUCLEOTIDE SEQUENCE</scope>
    <source>
        <strain evidence="5">S10</strain>
    </source>
</reference>
<evidence type="ECO:0000313" key="6">
    <source>
        <dbReference type="Proteomes" id="UP001163823"/>
    </source>
</evidence>